<dbReference type="Proteomes" id="UP000673375">
    <property type="component" value="Unassembled WGS sequence"/>
</dbReference>
<protein>
    <submittedName>
        <fullName evidence="2">NAD(P)H-binding protein</fullName>
    </submittedName>
</protein>
<evidence type="ECO:0000313" key="2">
    <source>
        <dbReference type="EMBL" id="MBP1047992.1"/>
    </source>
</evidence>
<dbReference type="PANTHER" id="PTHR43355">
    <property type="entry name" value="FLAVIN REDUCTASE (NADPH)"/>
    <property type="match status" value="1"/>
</dbReference>
<proteinExistence type="predicted"/>
<dbReference type="RefSeq" id="WP_209558769.1">
    <property type="nucleotide sequence ID" value="NZ_JAEDXU010000011.1"/>
</dbReference>
<dbReference type="PANTHER" id="PTHR43355:SF2">
    <property type="entry name" value="FLAVIN REDUCTASE (NADPH)"/>
    <property type="match status" value="1"/>
</dbReference>
<dbReference type="Gene3D" id="3.40.50.720">
    <property type="entry name" value="NAD(P)-binding Rossmann-like Domain"/>
    <property type="match status" value="1"/>
</dbReference>
<dbReference type="CDD" id="cd05244">
    <property type="entry name" value="BVR-B_like_SDR_a"/>
    <property type="match status" value="1"/>
</dbReference>
<dbReference type="SUPFAM" id="SSF51735">
    <property type="entry name" value="NAD(P)-binding Rossmann-fold domains"/>
    <property type="match status" value="1"/>
</dbReference>
<evidence type="ECO:0000313" key="3">
    <source>
        <dbReference type="Proteomes" id="UP000673375"/>
    </source>
</evidence>
<organism evidence="2 3">
    <name type="scientific">Enterococcus larvae</name>
    <dbReference type="NCBI Taxonomy" id="2794352"/>
    <lineage>
        <taxon>Bacteria</taxon>
        <taxon>Bacillati</taxon>
        <taxon>Bacillota</taxon>
        <taxon>Bacilli</taxon>
        <taxon>Lactobacillales</taxon>
        <taxon>Enterococcaceae</taxon>
        <taxon>Enterococcus</taxon>
    </lineage>
</organism>
<name>A0ABS4CPR5_9ENTE</name>
<comment type="caution">
    <text evidence="2">The sequence shown here is derived from an EMBL/GenBank/DDBJ whole genome shotgun (WGS) entry which is preliminary data.</text>
</comment>
<dbReference type="EMBL" id="JAEDXU010000011">
    <property type="protein sequence ID" value="MBP1047992.1"/>
    <property type="molecule type" value="Genomic_DNA"/>
</dbReference>
<evidence type="ECO:0000259" key="1">
    <source>
        <dbReference type="Pfam" id="PF13460"/>
    </source>
</evidence>
<dbReference type="Pfam" id="PF13460">
    <property type="entry name" value="NAD_binding_10"/>
    <property type="match status" value="1"/>
</dbReference>
<accession>A0ABS4CPR5</accession>
<sequence>MRIAVLGGNGKAGSLIIKELIRRNLDVTAIVRSKNKLEEKVPTIEKDIYSLSANDIKDFDVLVCALGFRDHVEEFSSSMEHLLTILAGLSVRLVVVGGAGSLYIDAEQTIELKDSPDFPKEYKAVPTAMSESLQLLKHSSGVTWTYVSPAETFDAHGERTGHYQLAGEVLTRNAAGKSYISYADYAIALADEIEHAAHLNQRISVYS</sequence>
<dbReference type="InterPro" id="IPR016040">
    <property type="entry name" value="NAD(P)-bd_dom"/>
</dbReference>
<dbReference type="InterPro" id="IPR036291">
    <property type="entry name" value="NAD(P)-bd_dom_sf"/>
</dbReference>
<keyword evidence="3" id="KW-1185">Reference proteome</keyword>
<reference evidence="2 3" key="1">
    <citation type="submission" date="2020-12" db="EMBL/GenBank/DDBJ databases">
        <title>Vagococcus allomyrinae sp. nov. and Enterococcus lavae sp. nov., isolated from the larvae of Allomyrina dichotoma.</title>
        <authorList>
            <person name="Lee S.D."/>
        </authorList>
    </citation>
    <scope>NUCLEOTIDE SEQUENCE [LARGE SCALE GENOMIC DNA]</scope>
    <source>
        <strain evidence="2 3">BWM-S5</strain>
    </source>
</reference>
<gene>
    <name evidence="2" type="ORF">I6N96_17005</name>
</gene>
<dbReference type="InterPro" id="IPR051606">
    <property type="entry name" value="Polyketide_Oxido-like"/>
</dbReference>
<feature type="domain" description="NAD(P)-binding" evidence="1">
    <location>
        <begin position="7"/>
        <end position="193"/>
    </location>
</feature>